<reference evidence="1 2" key="1">
    <citation type="journal article" date="2016" name="Nat. Commun.">
        <title>Thousands of microbial genomes shed light on interconnected biogeochemical processes in an aquifer system.</title>
        <authorList>
            <person name="Anantharaman K."/>
            <person name="Brown C.T."/>
            <person name="Hug L.A."/>
            <person name="Sharon I."/>
            <person name="Castelle C.J."/>
            <person name="Probst A.J."/>
            <person name="Thomas B.C."/>
            <person name="Singh A."/>
            <person name="Wilkins M.J."/>
            <person name="Karaoz U."/>
            <person name="Brodie E.L."/>
            <person name="Williams K.H."/>
            <person name="Hubbard S.S."/>
            <person name="Banfield J.F."/>
        </authorList>
    </citation>
    <scope>NUCLEOTIDE SEQUENCE [LARGE SCALE GENOMIC DNA]</scope>
</reference>
<accession>A0A1F4NR20</accession>
<protein>
    <submittedName>
        <fullName evidence="1">Uncharacterized protein</fullName>
    </submittedName>
</protein>
<name>A0A1F4NR20_UNCK3</name>
<comment type="caution">
    <text evidence="1">The sequence shown here is derived from an EMBL/GenBank/DDBJ whole genome shotgun (WGS) entry which is preliminary data.</text>
</comment>
<evidence type="ECO:0000313" key="1">
    <source>
        <dbReference type="EMBL" id="OGB73727.1"/>
    </source>
</evidence>
<evidence type="ECO:0000313" key="2">
    <source>
        <dbReference type="Proteomes" id="UP000178085"/>
    </source>
</evidence>
<organism evidence="1 2">
    <name type="scientific">candidate division Kazan bacterium RIFCSPLOWO2_01_FULL_45_19</name>
    <dbReference type="NCBI Taxonomy" id="1798538"/>
    <lineage>
        <taxon>Bacteria</taxon>
        <taxon>Bacteria division Kazan-3B-28</taxon>
    </lineage>
</organism>
<gene>
    <name evidence="1" type="ORF">A3K51_02745</name>
</gene>
<dbReference type="EMBL" id="METD01000001">
    <property type="protein sequence ID" value="OGB73727.1"/>
    <property type="molecule type" value="Genomic_DNA"/>
</dbReference>
<dbReference type="Proteomes" id="UP000178085">
    <property type="component" value="Unassembled WGS sequence"/>
</dbReference>
<sequence length="229" mass="25547">MIQVKGKVKRRSIAELIGITSAGDAEIQFDTERVTPKREGKVITLPLANPRCEEFYPLVGGRQFLYHSSSGQLWFGGTEEKPFLVELNPTASLDYLGSYLADGEEGFFDLLRPRFLKRIESDLGITAKRQGDIFALRLTGGWADSELKFFMRAFEMSVGSPKPQAGNHFVFETRHKLQGEYILIKLGQGTDIALGAGVLMNPDHTTMRLEDGIYLMQQTAGLMNPKQAD</sequence>
<dbReference type="AlphaFoldDB" id="A0A1F4NR20"/>
<proteinExistence type="predicted"/>